<accession>A0A7Z7LDN9</accession>
<dbReference type="Proteomes" id="UP000250796">
    <property type="component" value="Chromosome MESINF"/>
</dbReference>
<reference evidence="1 2" key="1">
    <citation type="submission" date="2017-01" db="EMBL/GenBank/DDBJ databases">
        <authorList>
            <person name="Erauso G."/>
        </authorList>
    </citation>
    <scope>NUCLEOTIDE SEQUENCE [LARGE SCALE GENOMIC DNA]</scope>
    <source>
        <strain evidence="1">MESINF1</strain>
    </source>
</reference>
<proteinExistence type="predicted"/>
<organism evidence="1 2">
    <name type="scientific">Mesotoga infera</name>
    <dbReference type="NCBI Taxonomy" id="1236046"/>
    <lineage>
        <taxon>Bacteria</taxon>
        <taxon>Thermotogati</taxon>
        <taxon>Thermotogota</taxon>
        <taxon>Thermotogae</taxon>
        <taxon>Kosmotogales</taxon>
        <taxon>Kosmotogaceae</taxon>
        <taxon>Mesotoga</taxon>
    </lineage>
</organism>
<keyword evidence="2" id="KW-1185">Reference proteome</keyword>
<sequence>MDQMQPIMNSSLGPCIKNGLQAIGNPDKVRLQEKRTNAKSVDIDRCLKEDYPNENRWDYAVFIEIDAVLKTAFIEIHPANESEVDAVIKKAQWMKQWIMDNQIRVITENRKFFWVASGNVKITKNSQKIRLLRKQGIDGPQEHLVVDKEMRF</sequence>
<dbReference type="KEGG" id="minf:MESINF_0693"/>
<name>A0A7Z7LDN9_9BACT</name>
<evidence type="ECO:0000313" key="1">
    <source>
        <dbReference type="EMBL" id="SSC12142.1"/>
    </source>
</evidence>
<dbReference type="AlphaFoldDB" id="A0A7Z7LDN9"/>
<gene>
    <name evidence="1" type="ORF">MESINF_0693</name>
</gene>
<dbReference type="EMBL" id="LS974202">
    <property type="protein sequence ID" value="SSC12142.1"/>
    <property type="molecule type" value="Genomic_DNA"/>
</dbReference>
<protein>
    <submittedName>
        <fullName evidence="1">Uncharacterized protein</fullName>
    </submittedName>
</protein>
<evidence type="ECO:0000313" key="2">
    <source>
        <dbReference type="Proteomes" id="UP000250796"/>
    </source>
</evidence>